<dbReference type="GO" id="GO:0050862">
    <property type="term" value="P:positive regulation of T cell receptor signaling pathway"/>
    <property type="evidence" value="ECO:0007669"/>
    <property type="project" value="TreeGrafter"/>
</dbReference>
<dbReference type="AlphaFoldDB" id="A0A287D0N4"/>
<dbReference type="PROSITE" id="PS50835">
    <property type="entry name" value="IG_LIKE"/>
    <property type="match status" value="3"/>
</dbReference>
<evidence type="ECO:0000256" key="7">
    <source>
        <dbReference type="SAM" id="Phobius"/>
    </source>
</evidence>
<dbReference type="STRING" id="43179.ENSSTOP00000027133"/>
<dbReference type="RefSeq" id="XP_005338255.1">
    <property type="nucleotide sequence ID" value="XM_005338198.4"/>
</dbReference>
<feature type="domain" description="Ig-like" evidence="9">
    <location>
        <begin position="241"/>
        <end position="324"/>
    </location>
</feature>
<dbReference type="GO" id="GO:0005886">
    <property type="term" value="C:plasma membrane"/>
    <property type="evidence" value="ECO:0007669"/>
    <property type="project" value="TreeGrafter"/>
</dbReference>
<dbReference type="InterPro" id="IPR036179">
    <property type="entry name" value="Ig-like_dom_sf"/>
</dbReference>
<keyword evidence="2 7" id="KW-0812">Transmembrane</keyword>
<reference evidence="11" key="1">
    <citation type="submission" date="2011-11" db="EMBL/GenBank/DDBJ databases">
        <title>The Draft Genome of Spermophilus tridecemlineatus.</title>
        <authorList>
            <consortium name="The Broad Institute Genome Assembly &amp; Analysis Group"/>
            <consortium name="Computational R&amp;D Group"/>
            <consortium name="and Sequencing Platform"/>
            <person name="Di Palma F."/>
            <person name="Alfoldi J."/>
            <person name="Johnson J."/>
            <person name="Berlin A."/>
            <person name="Gnerre S."/>
            <person name="Jaffe D."/>
            <person name="MacCallum I."/>
            <person name="Young S."/>
            <person name="Walker B.J."/>
            <person name="Lindblad-Toh K."/>
        </authorList>
    </citation>
    <scope>NUCLEOTIDE SEQUENCE [LARGE SCALE GENOMIC DNA]</scope>
</reference>
<gene>
    <name evidence="10" type="primary">PVR</name>
</gene>
<dbReference type="GO" id="GO:0043296">
    <property type="term" value="C:apical junction complex"/>
    <property type="evidence" value="ECO:0007669"/>
    <property type="project" value="TreeGrafter"/>
</dbReference>
<evidence type="ECO:0000256" key="2">
    <source>
        <dbReference type="ARBA" id="ARBA00022692"/>
    </source>
</evidence>
<dbReference type="GO" id="GO:0002891">
    <property type="term" value="P:positive regulation of immunoglobulin mediated immune response"/>
    <property type="evidence" value="ECO:0007669"/>
    <property type="project" value="TreeGrafter"/>
</dbReference>
<dbReference type="InterPro" id="IPR013106">
    <property type="entry name" value="Ig_V-set"/>
</dbReference>
<dbReference type="InterPro" id="IPR052659">
    <property type="entry name" value="Nectin/PVR"/>
</dbReference>
<proteinExistence type="predicted"/>
<evidence type="ECO:0000256" key="1">
    <source>
        <dbReference type="ARBA" id="ARBA00004479"/>
    </source>
</evidence>
<dbReference type="GO" id="GO:0050839">
    <property type="term" value="F:cell adhesion molecule binding"/>
    <property type="evidence" value="ECO:0007669"/>
    <property type="project" value="TreeGrafter"/>
</dbReference>
<dbReference type="InterPro" id="IPR007110">
    <property type="entry name" value="Ig-like_dom"/>
</dbReference>
<dbReference type="KEGG" id="iti:101965492"/>
<dbReference type="SMART" id="SM00409">
    <property type="entry name" value="IG"/>
    <property type="match status" value="2"/>
</dbReference>
<keyword evidence="3 7" id="KW-1133">Transmembrane helix</keyword>
<name>A0A287D0N4_ICTTR</name>
<feature type="chain" id="PRO_5011694615" evidence="8">
    <location>
        <begin position="20"/>
        <end position="396"/>
    </location>
</feature>
<dbReference type="SUPFAM" id="SSF48726">
    <property type="entry name" value="Immunoglobulin"/>
    <property type="match status" value="3"/>
</dbReference>
<dbReference type="PANTHER" id="PTHR47387:SF2">
    <property type="entry name" value="PVR CELL ADHESION MOLECULE"/>
    <property type="match status" value="1"/>
</dbReference>
<dbReference type="InParanoid" id="A0A287D0N4"/>
<feature type="signal peptide" evidence="8">
    <location>
        <begin position="1"/>
        <end position="19"/>
    </location>
</feature>
<dbReference type="InterPro" id="IPR003599">
    <property type="entry name" value="Ig_sub"/>
</dbReference>
<organism evidence="10 11">
    <name type="scientific">Ictidomys tridecemlineatus</name>
    <name type="common">Thirteen-lined ground squirrel</name>
    <name type="synonym">Spermophilus tridecemlineatus</name>
    <dbReference type="NCBI Taxonomy" id="43179"/>
    <lineage>
        <taxon>Eukaryota</taxon>
        <taxon>Metazoa</taxon>
        <taxon>Chordata</taxon>
        <taxon>Craniata</taxon>
        <taxon>Vertebrata</taxon>
        <taxon>Euteleostomi</taxon>
        <taxon>Mammalia</taxon>
        <taxon>Eutheria</taxon>
        <taxon>Euarchontoglires</taxon>
        <taxon>Glires</taxon>
        <taxon>Rodentia</taxon>
        <taxon>Sciuromorpha</taxon>
        <taxon>Sciuridae</taxon>
        <taxon>Xerinae</taxon>
        <taxon>Marmotini</taxon>
        <taxon>Ictidomys</taxon>
    </lineage>
</organism>
<feature type="transmembrane region" description="Helical" evidence="7">
    <location>
        <begin position="337"/>
        <end position="358"/>
    </location>
</feature>
<dbReference type="GO" id="GO:0046814">
    <property type="term" value="P:coreceptor-mediated virion attachment to host cell"/>
    <property type="evidence" value="ECO:0007669"/>
    <property type="project" value="TreeGrafter"/>
</dbReference>
<dbReference type="Pfam" id="PF07686">
    <property type="entry name" value="V-set"/>
    <property type="match status" value="1"/>
</dbReference>
<dbReference type="CTD" id="5817"/>
<dbReference type="GeneTree" id="ENSGT00940000162848"/>
<reference evidence="10" key="2">
    <citation type="submission" date="2025-08" db="UniProtKB">
        <authorList>
            <consortium name="Ensembl"/>
        </authorList>
    </citation>
    <scope>IDENTIFICATION</scope>
</reference>
<dbReference type="SMART" id="SM00406">
    <property type="entry name" value="IGv"/>
    <property type="match status" value="1"/>
</dbReference>
<evidence type="ECO:0000256" key="4">
    <source>
        <dbReference type="ARBA" id="ARBA00023136"/>
    </source>
</evidence>
<dbReference type="InterPro" id="IPR013783">
    <property type="entry name" value="Ig-like_fold"/>
</dbReference>
<evidence type="ECO:0000256" key="3">
    <source>
        <dbReference type="ARBA" id="ARBA00022989"/>
    </source>
</evidence>
<dbReference type="Pfam" id="PF08205">
    <property type="entry name" value="C2-set_2"/>
    <property type="match status" value="1"/>
</dbReference>
<dbReference type="GeneID" id="101965492"/>
<dbReference type="EMBL" id="AGTP01096987">
    <property type="status" value="NOT_ANNOTATED_CDS"/>
    <property type="molecule type" value="Genomic_DNA"/>
</dbReference>
<keyword evidence="4 7" id="KW-0472">Membrane</keyword>
<evidence type="ECO:0000256" key="5">
    <source>
        <dbReference type="ARBA" id="ARBA00023157"/>
    </source>
</evidence>
<accession>A0A287D0N4</accession>
<comment type="subcellular location">
    <subcellularLocation>
        <location evidence="1">Membrane</location>
        <topology evidence="1">Single-pass type I membrane protein</topology>
    </subcellularLocation>
</comment>
<feature type="region of interest" description="Disordered" evidence="6">
    <location>
        <begin position="144"/>
        <end position="169"/>
    </location>
</feature>
<dbReference type="GO" id="GO:0002860">
    <property type="term" value="P:positive regulation of natural killer cell mediated cytotoxicity directed against tumor cell target"/>
    <property type="evidence" value="ECO:0007669"/>
    <property type="project" value="TreeGrafter"/>
</dbReference>
<evidence type="ECO:0000256" key="8">
    <source>
        <dbReference type="SAM" id="SignalP"/>
    </source>
</evidence>
<feature type="region of interest" description="Disordered" evidence="6">
    <location>
        <begin position="365"/>
        <end position="396"/>
    </location>
</feature>
<evidence type="ECO:0000256" key="6">
    <source>
        <dbReference type="SAM" id="MobiDB-lite"/>
    </source>
</evidence>
<sequence>MVSPLALLALLALSWATRGAGTGTVVVQAPAQVSGLLNGSLLLPCHLQPLEPNAQVTQVTWMRQDSEGGLHKVAVRHPTRGPSLAEPERIRFASADLLDASLRVSELRAEDQANYSCQFATFPMGSGTAWTWLRVLAKPQNTAEAQEVPLRPSTGEPVPVARCSSKGGRPSANVTWSPFLNGSAKNTVEPGPLPGTYTVLSVFTLVPSRLADGGNITCRVEHESQEEPDLLPVTLAVPYPPEVTISGYDNNWYVGQDKGTLSCEARSNPEPTDYAWDTTTGPLPSFAVAQGTQLLISTNQVINMTFVCRVTNALGTSQKEQTILVQDRKGSPLSPSAIIGIVVALFILFVPWIVYFILHRCRDRNRDPPRPSENGDVSYSQVQRDDPLDGPAESTR</sequence>
<reference evidence="10" key="3">
    <citation type="submission" date="2025-09" db="UniProtKB">
        <authorList>
            <consortium name="Ensembl"/>
        </authorList>
    </citation>
    <scope>IDENTIFICATION</scope>
</reference>
<dbReference type="Proteomes" id="UP000005215">
    <property type="component" value="Unassembled WGS sequence"/>
</dbReference>
<dbReference type="Gene3D" id="2.60.40.10">
    <property type="entry name" value="Immunoglobulins"/>
    <property type="match status" value="3"/>
</dbReference>
<keyword evidence="11" id="KW-1185">Reference proteome</keyword>
<evidence type="ECO:0000313" key="11">
    <source>
        <dbReference type="Proteomes" id="UP000005215"/>
    </source>
</evidence>
<keyword evidence="5" id="KW-1015">Disulfide bond</keyword>
<dbReference type="GO" id="GO:0033005">
    <property type="term" value="P:positive regulation of mast cell activation"/>
    <property type="evidence" value="ECO:0007669"/>
    <property type="project" value="TreeGrafter"/>
</dbReference>
<dbReference type="GO" id="GO:0007156">
    <property type="term" value="P:homophilic cell adhesion via plasma membrane adhesion molecules"/>
    <property type="evidence" value="ECO:0007669"/>
    <property type="project" value="TreeGrafter"/>
</dbReference>
<evidence type="ECO:0000259" key="9">
    <source>
        <dbReference type="PROSITE" id="PS50835"/>
    </source>
</evidence>
<protein>
    <submittedName>
        <fullName evidence="10">PVR cell adhesion molecule</fullName>
    </submittedName>
</protein>
<dbReference type="OrthoDB" id="6413693at2759"/>
<dbReference type="Ensembl" id="ENSSTOT00000039461.1">
    <property type="protein sequence ID" value="ENSSTOP00000027133.1"/>
    <property type="gene ID" value="ENSSTOG00000033231.1"/>
</dbReference>
<dbReference type="InterPro" id="IPR013162">
    <property type="entry name" value="CD80_C2-set"/>
</dbReference>
<dbReference type="GO" id="GO:0001675">
    <property type="term" value="P:acrosome assembly"/>
    <property type="evidence" value="ECO:0007669"/>
    <property type="project" value="TreeGrafter"/>
</dbReference>
<keyword evidence="8" id="KW-0732">Signal</keyword>
<dbReference type="GO" id="GO:0005925">
    <property type="term" value="C:focal adhesion"/>
    <property type="evidence" value="ECO:0007669"/>
    <property type="project" value="TreeGrafter"/>
</dbReference>
<feature type="domain" description="Ig-like" evidence="9">
    <location>
        <begin position="4"/>
        <end position="118"/>
    </location>
</feature>
<dbReference type="PANTHER" id="PTHR47387">
    <property type="entry name" value="NECTIN-2"/>
    <property type="match status" value="1"/>
</dbReference>
<evidence type="ECO:0000313" key="10">
    <source>
        <dbReference type="Ensembl" id="ENSSTOP00000027133.1"/>
    </source>
</evidence>
<feature type="domain" description="Ig-like" evidence="9">
    <location>
        <begin position="139"/>
        <end position="234"/>
    </location>
</feature>